<dbReference type="InParanoid" id="A0A2P6NMS8"/>
<proteinExistence type="predicted"/>
<feature type="region of interest" description="Disordered" evidence="1">
    <location>
        <begin position="118"/>
        <end position="146"/>
    </location>
</feature>
<keyword evidence="3" id="KW-1185">Reference proteome</keyword>
<sequence>MQFNNTITEATPYSLKHSIEDENNSIPCLDTTWDTSSYELSDNCGEQPQVWSFLDAAAAIADSVKRVKTEHRESEWATPVIDQPPQLGSEVLMSLLGDGNLFANTKFFAPPPEDYSQLSRNYDSDFSSPSSTSSVCSSPASTSSYLEEPLDTDYSLVRKLIEELNGHNQMDGRAAALSASSTSSPYVDPTTYDESKNCFKLMYPLNPEQRKSYHRENRYLAPNPIVIGPKDDDFVVETGVVSVELVDERGLPLSQDVSGRSKFLESAPPDQMKRWIHSKEPTAKFTLKIMENSGPTRFRLKFLVDYVVPDGTTYSEVIFSNAFIVHYNKKRKGSFSSSSNPPSLNSSTDSLDSYFSPMFMQNYNFSPL</sequence>
<feature type="compositionally biased region" description="Low complexity" evidence="1">
    <location>
        <begin position="124"/>
        <end position="144"/>
    </location>
</feature>
<dbReference type="EMBL" id="MDYQ01000048">
    <property type="protein sequence ID" value="PRP85239.1"/>
    <property type="molecule type" value="Genomic_DNA"/>
</dbReference>
<evidence type="ECO:0000313" key="2">
    <source>
        <dbReference type="EMBL" id="PRP85239.1"/>
    </source>
</evidence>
<accession>A0A2P6NMS8</accession>
<reference evidence="2 3" key="1">
    <citation type="journal article" date="2018" name="Genome Biol. Evol.">
        <title>Multiple Roots of Fruiting Body Formation in Amoebozoa.</title>
        <authorList>
            <person name="Hillmann F."/>
            <person name="Forbes G."/>
            <person name="Novohradska S."/>
            <person name="Ferling I."/>
            <person name="Riege K."/>
            <person name="Groth M."/>
            <person name="Westermann M."/>
            <person name="Marz M."/>
            <person name="Spaller T."/>
            <person name="Winckler T."/>
            <person name="Schaap P."/>
            <person name="Glockner G."/>
        </authorList>
    </citation>
    <scope>NUCLEOTIDE SEQUENCE [LARGE SCALE GENOMIC DNA]</scope>
    <source>
        <strain evidence="2 3">Jena</strain>
    </source>
</reference>
<dbReference type="AlphaFoldDB" id="A0A2P6NMS8"/>
<organism evidence="2 3">
    <name type="scientific">Planoprotostelium fungivorum</name>
    <dbReference type="NCBI Taxonomy" id="1890364"/>
    <lineage>
        <taxon>Eukaryota</taxon>
        <taxon>Amoebozoa</taxon>
        <taxon>Evosea</taxon>
        <taxon>Variosea</taxon>
        <taxon>Cavosteliida</taxon>
        <taxon>Cavosteliaceae</taxon>
        <taxon>Planoprotostelium</taxon>
    </lineage>
</organism>
<dbReference type="Proteomes" id="UP000241769">
    <property type="component" value="Unassembled WGS sequence"/>
</dbReference>
<protein>
    <submittedName>
        <fullName evidence="2">Uncharacterized protein</fullName>
    </submittedName>
</protein>
<comment type="caution">
    <text evidence="2">The sequence shown here is derived from an EMBL/GenBank/DDBJ whole genome shotgun (WGS) entry which is preliminary data.</text>
</comment>
<gene>
    <name evidence="2" type="ORF">PROFUN_07009</name>
</gene>
<evidence type="ECO:0000313" key="3">
    <source>
        <dbReference type="Proteomes" id="UP000241769"/>
    </source>
</evidence>
<evidence type="ECO:0000256" key="1">
    <source>
        <dbReference type="SAM" id="MobiDB-lite"/>
    </source>
</evidence>
<name>A0A2P6NMS8_9EUKA</name>